<name>A0A558BS08_9BACT</name>
<evidence type="ECO:0000313" key="3">
    <source>
        <dbReference type="Proteomes" id="UP000317624"/>
    </source>
</evidence>
<proteinExistence type="predicted"/>
<dbReference type="RefSeq" id="WP_144850031.1">
    <property type="nucleotide sequence ID" value="NZ_VMRJ01000004.1"/>
</dbReference>
<evidence type="ECO:0000256" key="1">
    <source>
        <dbReference type="SAM" id="MobiDB-lite"/>
    </source>
</evidence>
<organism evidence="2 3">
    <name type="scientific">Hymenobacter setariae</name>
    <dbReference type="NCBI Taxonomy" id="2594794"/>
    <lineage>
        <taxon>Bacteria</taxon>
        <taxon>Pseudomonadati</taxon>
        <taxon>Bacteroidota</taxon>
        <taxon>Cytophagia</taxon>
        <taxon>Cytophagales</taxon>
        <taxon>Hymenobacteraceae</taxon>
        <taxon>Hymenobacter</taxon>
    </lineage>
</organism>
<dbReference type="AlphaFoldDB" id="A0A558BS08"/>
<evidence type="ECO:0000313" key="2">
    <source>
        <dbReference type="EMBL" id="TVT39306.1"/>
    </source>
</evidence>
<keyword evidence="3" id="KW-1185">Reference proteome</keyword>
<feature type="region of interest" description="Disordered" evidence="1">
    <location>
        <begin position="50"/>
        <end position="77"/>
    </location>
</feature>
<reference evidence="2 3" key="1">
    <citation type="submission" date="2019-07" db="EMBL/GenBank/DDBJ databases">
        <title>Hymenobacter sp. straun FUR1 Genome sequencing and assembly.</title>
        <authorList>
            <person name="Chhetri G."/>
        </authorList>
    </citation>
    <scope>NUCLEOTIDE SEQUENCE [LARGE SCALE GENOMIC DNA]</scope>
    <source>
        <strain evidence="2 3">Fur1</strain>
    </source>
</reference>
<gene>
    <name evidence="2" type="ORF">FNT36_16760</name>
</gene>
<comment type="caution">
    <text evidence="2">The sequence shown here is derived from an EMBL/GenBank/DDBJ whole genome shotgun (WGS) entry which is preliminary data.</text>
</comment>
<protein>
    <submittedName>
        <fullName evidence="2">Uncharacterized protein</fullName>
    </submittedName>
</protein>
<dbReference type="Proteomes" id="UP000317624">
    <property type="component" value="Unassembled WGS sequence"/>
</dbReference>
<sequence length="212" mass="22701">MAYTRKPLTVRYCQQCHEPYEAVDRRCLYCRPGCKTAASNARRAAATARRKAASQALASPSPLGQLTPEPETALPAAPAGPGFGKLTLASAAGNLLAEAVKSMWSPKATTTGPPAGGWPTWPPAELLATTGPGELFHDPSWEKPLVLTPVTYHQHQLYLCVEEGLTVVLRQPSPGCWQYVRTLDELALLAAQPPLSGIQALLARSQETDPHA</sequence>
<accession>A0A558BS08</accession>
<dbReference type="OrthoDB" id="9755792at2"/>
<dbReference type="EMBL" id="VMRJ01000004">
    <property type="protein sequence ID" value="TVT39306.1"/>
    <property type="molecule type" value="Genomic_DNA"/>
</dbReference>